<sequence>MVYTRPPPLPQAASSGQYVARDQLIVSCGLPDDSRRVHLEALLSLQVAKLAKLERQIICLQKQRDDVQNIVDRCHSRKQEGTSARNELVKAWLERSGSCPLSISLAEIFANETSPDFHVLSNAGADVMATLVQFARRRRRVAFSCSSSPFQTLMAVSREDVPMLESLSIKCLQDRQKEFSKSAFLAPRLRTVRLSHMPGDISDYRLDWSNITEPFVDDHGSSTEREPYVHHKITLPKAWELLSRCQNLVRCTLHINDRDESALTENALDPIHLPCLTELHVTEGLCFLSPLFDCIHAPGLQTFRFATSLKRLDHMFSPSKFLSRLSALKALTLDLTTLSRTHIIECLRRTPTIASLTLMTPNRGNRQYVFQDERWKLLPAVCDDSLLGLFVRGEETAETLQSFQCNWNSFTDETLLRFVKSRTGSAGGLERVAVSFDRVQTVDLKFPLTAAIAEGLELSVDYPPIVSVSAWEGLRWNCLNRI</sequence>
<comment type="caution">
    <text evidence="2">The sequence shown here is derived from an EMBL/GenBank/DDBJ whole genome shotgun (WGS) entry which is preliminary data.</text>
</comment>
<dbReference type="Proteomes" id="UP001063166">
    <property type="component" value="Unassembled WGS sequence"/>
</dbReference>
<keyword evidence="3" id="KW-1185">Reference proteome</keyword>
<name>A0A9P3PZ82_LYOSH</name>
<evidence type="ECO:0000256" key="1">
    <source>
        <dbReference type="SAM" id="Coils"/>
    </source>
</evidence>
<proteinExistence type="predicted"/>
<reference evidence="2" key="1">
    <citation type="submission" date="2022-07" db="EMBL/GenBank/DDBJ databases">
        <title>The genome of Lyophyllum shimeji provides insight into the initial evolution of ectomycorrhizal fungal genome.</title>
        <authorList>
            <person name="Kobayashi Y."/>
            <person name="Shibata T."/>
            <person name="Hirakawa H."/>
            <person name="Shigenobu S."/>
            <person name="Nishiyama T."/>
            <person name="Yamada A."/>
            <person name="Hasebe M."/>
            <person name="Kawaguchi M."/>
        </authorList>
    </citation>
    <scope>NUCLEOTIDE SEQUENCE</scope>
    <source>
        <strain evidence="2">AT787</strain>
    </source>
</reference>
<dbReference type="AlphaFoldDB" id="A0A9P3PZ82"/>
<keyword evidence="1" id="KW-0175">Coiled coil</keyword>
<dbReference type="EMBL" id="BRPK01000028">
    <property type="protein sequence ID" value="GLB45765.1"/>
    <property type="molecule type" value="Genomic_DNA"/>
</dbReference>
<feature type="coiled-coil region" evidence="1">
    <location>
        <begin position="43"/>
        <end position="70"/>
    </location>
</feature>
<dbReference type="SUPFAM" id="SSF52047">
    <property type="entry name" value="RNI-like"/>
    <property type="match status" value="1"/>
</dbReference>
<accession>A0A9P3PZ82</accession>
<protein>
    <submittedName>
        <fullName evidence="2">Uncharacterized protein</fullName>
    </submittedName>
</protein>
<organism evidence="2 3">
    <name type="scientific">Lyophyllum shimeji</name>
    <name type="common">Hon-shimeji</name>
    <name type="synonym">Tricholoma shimeji</name>
    <dbReference type="NCBI Taxonomy" id="47721"/>
    <lineage>
        <taxon>Eukaryota</taxon>
        <taxon>Fungi</taxon>
        <taxon>Dikarya</taxon>
        <taxon>Basidiomycota</taxon>
        <taxon>Agaricomycotina</taxon>
        <taxon>Agaricomycetes</taxon>
        <taxon>Agaricomycetidae</taxon>
        <taxon>Agaricales</taxon>
        <taxon>Tricholomatineae</taxon>
        <taxon>Lyophyllaceae</taxon>
        <taxon>Lyophyllum</taxon>
    </lineage>
</organism>
<evidence type="ECO:0000313" key="2">
    <source>
        <dbReference type="EMBL" id="GLB45765.1"/>
    </source>
</evidence>
<dbReference type="OrthoDB" id="3365698at2759"/>
<evidence type="ECO:0000313" key="3">
    <source>
        <dbReference type="Proteomes" id="UP001063166"/>
    </source>
</evidence>
<gene>
    <name evidence="2" type="ORF">LshimejAT787_2800100</name>
</gene>